<proteinExistence type="predicted"/>
<comment type="caution">
    <text evidence="1">The sequence shown here is derived from an EMBL/GenBank/DDBJ whole genome shotgun (WGS) entry which is preliminary data.</text>
</comment>
<dbReference type="PANTHER" id="PTHR33233:SF17">
    <property type="entry name" value="DUF4283 DOMAIN-CONTAINING PROTEIN"/>
    <property type="match status" value="1"/>
</dbReference>
<dbReference type="OrthoDB" id="1939300at2759"/>
<evidence type="ECO:0000313" key="1">
    <source>
        <dbReference type="EMBL" id="KAJ8428837.1"/>
    </source>
</evidence>
<keyword evidence="2" id="KW-1185">Reference proteome</keyword>
<gene>
    <name evidence="1" type="ORF">Cgig2_003385</name>
</gene>
<dbReference type="PANTHER" id="PTHR33233">
    <property type="entry name" value="ENDONUCLEASE/EXONUCLEASE/PHOSPHATASE"/>
    <property type="match status" value="1"/>
</dbReference>
<evidence type="ECO:0000313" key="2">
    <source>
        <dbReference type="Proteomes" id="UP001153076"/>
    </source>
</evidence>
<sequence length="230" mass="26451">MEQNLDRVLPTFASMVDPTEGTTLEFIPVSMINGTKCAKVVGEDIEGEVIYWQNAVICCVLGANQPYEFIAGYVRRIWSEFAIDKVLLIRRGLLVEMPLEGYFPDSIEFANEKSVLIRQKVIYEWLPLKCSHCKMFGQTQENYRKQDIHRKEWRVKSQVLPQEQNQPSERVESRGYDVLQLVTKHTIRHSIIRAEGQKEITTPNDLLQANTYNVLLEEDENQAEDGEGGS</sequence>
<dbReference type="EMBL" id="JAKOGI010000963">
    <property type="protein sequence ID" value="KAJ8428837.1"/>
    <property type="molecule type" value="Genomic_DNA"/>
</dbReference>
<dbReference type="Proteomes" id="UP001153076">
    <property type="component" value="Unassembled WGS sequence"/>
</dbReference>
<name>A0A9Q1JQ12_9CARY</name>
<accession>A0A9Q1JQ12</accession>
<dbReference type="AlphaFoldDB" id="A0A9Q1JQ12"/>
<reference evidence="1" key="1">
    <citation type="submission" date="2022-04" db="EMBL/GenBank/DDBJ databases">
        <title>Carnegiea gigantea Genome sequencing and assembly v2.</title>
        <authorList>
            <person name="Copetti D."/>
            <person name="Sanderson M.J."/>
            <person name="Burquez A."/>
            <person name="Wojciechowski M.F."/>
        </authorList>
    </citation>
    <scope>NUCLEOTIDE SEQUENCE</scope>
    <source>
        <strain evidence="1">SGP5-SGP5p</strain>
        <tissue evidence="1">Aerial part</tissue>
    </source>
</reference>
<protein>
    <submittedName>
        <fullName evidence="1">Uncharacterized protein</fullName>
    </submittedName>
</protein>
<organism evidence="1 2">
    <name type="scientific">Carnegiea gigantea</name>
    <dbReference type="NCBI Taxonomy" id="171969"/>
    <lineage>
        <taxon>Eukaryota</taxon>
        <taxon>Viridiplantae</taxon>
        <taxon>Streptophyta</taxon>
        <taxon>Embryophyta</taxon>
        <taxon>Tracheophyta</taxon>
        <taxon>Spermatophyta</taxon>
        <taxon>Magnoliopsida</taxon>
        <taxon>eudicotyledons</taxon>
        <taxon>Gunneridae</taxon>
        <taxon>Pentapetalae</taxon>
        <taxon>Caryophyllales</taxon>
        <taxon>Cactineae</taxon>
        <taxon>Cactaceae</taxon>
        <taxon>Cactoideae</taxon>
        <taxon>Echinocereeae</taxon>
        <taxon>Carnegiea</taxon>
    </lineage>
</organism>